<proteinExistence type="predicted"/>
<accession>A0ACC0CNF0</accession>
<organism evidence="1 2">
    <name type="scientific">Hypoxylon rubiginosum</name>
    <dbReference type="NCBI Taxonomy" id="110542"/>
    <lineage>
        <taxon>Eukaryota</taxon>
        <taxon>Fungi</taxon>
        <taxon>Dikarya</taxon>
        <taxon>Ascomycota</taxon>
        <taxon>Pezizomycotina</taxon>
        <taxon>Sordariomycetes</taxon>
        <taxon>Xylariomycetidae</taxon>
        <taxon>Xylariales</taxon>
        <taxon>Hypoxylaceae</taxon>
        <taxon>Hypoxylon</taxon>
    </lineage>
</organism>
<comment type="caution">
    <text evidence="1">The sequence shown here is derived from an EMBL/GenBank/DDBJ whole genome shotgun (WGS) entry which is preliminary data.</text>
</comment>
<sequence length="250" mass="28736">MMALLYDKSPRYIRVDSHDDAVDTTPGEPRTNIAWRRRFYYLLACSTTIMLLLASGIVYTMGKMPCPTRMPGAKIPYSPAPLSYINRYLHEDPDTPKFMGQPRPELDQAWHDLLDGTLIRLTEEDLLLSNNATSIKHKDGGYVGGLGISHSLHCLKRIKQYLHPDYYYGHEDQDWDELYSHADHCLESLRQELLCNADISVYTLKWAAHKVKPIVKDPQPHACVDWKALHGWMQGRASRLEDMVRQPESV</sequence>
<name>A0ACC0CNF0_9PEZI</name>
<protein>
    <submittedName>
        <fullName evidence="1">Uncharacterized protein</fullName>
    </submittedName>
</protein>
<evidence type="ECO:0000313" key="1">
    <source>
        <dbReference type="EMBL" id="KAI6081949.1"/>
    </source>
</evidence>
<gene>
    <name evidence="1" type="ORF">F4821DRAFT_15908</name>
</gene>
<dbReference type="Proteomes" id="UP001497680">
    <property type="component" value="Unassembled WGS sequence"/>
</dbReference>
<reference evidence="1 2" key="1">
    <citation type="journal article" date="2022" name="New Phytol.">
        <title>Ecological generalism drives hyperdiversity of secondary metabolite gene clusters in xylarialean endophytes.</title>
        <authorList>
            <person name="Franco M.E.E."/>
            <person name="Wisecaver J.H."/>
            <person name="Arnold A.E."/>
            <person name="Ju Y.M."/>
            <person name="Slot J.C."/>
            <person name="Ahrendt S."/>
            <person name="Moore L.P."/>
            <person name="Eastman K.E."/>
            <person name="Scott K."/>
            <person name="Konkel Z."/>
            <person name="Mondo S.J."/>
            <person name="Kuo A."/>
            <person name="Hayes R.D."/>
            <person name="Haridas S."/>
            <person name="Andreopoulos B."/>
            <person name="Riley R."/>
            <person name="LaButti K."/>
            <person name="Pangilinan J."/>
            <person name="Lipzen A."/>
            <person name="Amirebrahimi M."/>
            <person name="Yan J."/>
            <person name="Adam C."/>
            <person name="Keymanesh K."/>
            <person name="Ng V."/>
            <person name="Louie K."/>
            <person name="Northen T."/>
            <person name="Drula E."/>
            <person name="Henrissat B."/>
            <person name="Hsieh H.M."/>
            <person name="Youens-Clark K."/>
            <person name="Lutzoni F."/>
            <person name="Miadlikowska J."/>
            <person name="Eastwood D.C."/>
            <person name="Hamelin R.C."/>
            <person name="Grigoriev I.V."/>
            <person name="U'Ren J.M."/>
        </authorList>
    </citation>
    <scope>NUCLEOTIDE SEQUENCE [LARGE SCALE GENOMIC DNA]</scope>
    <source>
        <strain evidence="1 2">ER1909</strain>
    </source>
</reference>
<evidence type="ECO:0000313" key="2">
    <source>
        <dbReference type="Proteomes" id="UP001497680"/>
    </source>
</evidence>
<keyword evidence="2" id="KW-1185">Reference proteome</keyword>
<dbReference type="EMBL" id="MU394382">
    <property type="protein sequence ID" value="KAI6081949.1"/>
    <property type="molecule type" value="Genomic_DNA"/>
</dbReference>